<evidence type="ECO:0000313" key="7">
    <source>
        <dbReference type="Proteomes" id="UP001634394"/>
    </source>
</evidence>
<sequence length="142" mass="16707">MVNTCWVKDYKSGTDDYMKVSFYTIPVVRKFEEEQTKTLSEMRRRAWLANIKRKELQSKHSIICPDHFIQEEHVIAKTLLDWQHCRDSSFVQDGEESTDDMVNTVCSFTLTLNINSNKHGIVHNEMQYLIIENALLKYELSS</sequence>
<name>A0ABD3U301_SINWO</name>
<dbReference type="Proteomes" id="UP001634394">
    <property type="component" value="Unassembled WGS sequence"/>
</dbReference>
<dbReference type="SUPFAM" id="SSF57716">
    <property type="entry name" value="Glucocorticoid receptor-like (DNA-binding domain)"/>
    <property type="match status" value="1"/>
</dbReference>
<proteinExistence type="predicted"/>
<keyword evidence="2" id="KW-0863">Zinc-finger</keyword>
<evidence type="ECO:0000256" key="2">
    <source>
        <dbReference type="ARBA" id="ARBA00022771"/>
    </source>
</evidence>
<dbReference type="AlphaFoldDB" id="A0ABD3U301"/>
<dbReference type="Pfam" id="PF05485">
    <property type="entry name" value="THAP"/>
    <property type="match status" value="1"/>
</dbReference>
<keyword evidence="7" id="KW-1185">Reference proteome</keyword>
<evidence type="ECO:0000313" key="6">
    <source>
        <dbReference type="EMBL" id="KAL3842878.1"/>
    </source>
</evidence>
<accession>A0ABD3U301</accession>
<evidence type="ECO:0000259" key="5">
    <source>
        <dbReference type="Pfam" id="PF05485"/>
    </source>
</evidence>
<keyword evidence="1" id="KW-0479">Metal-binding</keyword>
<organism evidence="6 7">
    <name type="scientific">Sinanodonta woodiana</name>
    <name type="common">Chinese pond mussel</name>
    <name type="synonym">Anodonta woodiana</name>
    <dbReference type="NCBI Taxonomy" id="1069815"/>
    <lineage>
        <taxon>Eukaryota</taxon>
        <taxon>Metazoa</taxon>
        <taxon>Spiralia</taxon>
        <taxon>Lophotrochozoa</taxon>
        <taxon>Mollusca</taxon>
        <taxon>Bivalvia</taxon>
        <taxon>Autobranchia</taxon>
        <taxon>Heteroconchia</taxon>
        <taxon>Palaeoheterodonta</taxon>
        <taxon>Unionida</taxon>
        <taxon>Unionoidea</taxon>
        <taxon>Unionidae</taxon>
        <taxon>Unioninae</taxon>
        <taxon>Sinanodonta</taxon>
    </lineage>
</organism>
<reference evidence="6 7" key="1">
    <citation type="submission" date="2024-11" db="EMBL/GenBank/DDBJ databases">
        <title>Chromosome-level genome assembly of the freshwater bivalve Anodonta woodiana.</title>
        <authorList>
            <person name="Chen X."/>
        </authorList>
    </citation>
    <scope>NUCLEOTIDE SEQUENCE [LARGE SCALE GENOMIC DNA]</scope>
    <source>
        <strain evidence="6">MN2024</strain>
        <tissue evidence="6">Gills</tissue>
    </source>
</reference>
<dbReference type="GO" id="GO:0003677">
    <property type="term" value="F:DNA binding"/>
    <property type="evidence" value="ECO:0007669"/>
    <property type="project" value="UniProtKB-KW"/>
</dbReference>
<protein>
    <recommendedName>
        <fullName evidence="5">THAP-type domain-containing protein</fullName>
    </recommendedName>
</protein>
<evidence type="ECO:0000256" key="1">
    <source>
        <dbReference type="ARBA" id="ARBA00022723"/>
    </source>
</evidence>
<comment type="caution">
    <text evidence="6">The sequence shown here is derived from an EMBL/GenBank/DDBJ whole genome shotgun (WGS) entry which is preliminary data.</text>
</comment>
<keyword evidence="4" id="KW-0238">DNA-binding</keyword>
<evidence type="ECO:0000256" key="3">
    <source>
        <dbReference type="ARBA" id="ARBA00022833"/>
    </source>
</evidence>
<dbReference type="EMBL" id="JBJQND010000017">
    <property type="protein sequence ID" value="KAL3842878.1"/>
    <property type="molecule type" value="Genomic_DNA"/>
</dbReference>
<feature type="domain" description="THAP-type" evidence="5">
    <location>
        <begin position="5"/>
        <end position="71"/>
    </location>
</feature>
<dbReference type="GO" id="GO:0008270">
    <property type="term" value="F:zinc ion binding"/>
    <property type="evidence" value="ECO:0007669"/>
    <property type="project" value="UniProtKB-KW"/>
</dbReference>
<evidence type="ECO:0000256" key="4">
    <source>
        <dbReference type="ARBA" id="ARBA00023125"/>
    </source>
</evidence>
<keyword evidence="3" id="KW-0862">Zinc</keyword>
<dbReference type="InterPro" id="IPR006612">
    <property type="entry name" value="THAP_Znf"/>
</dbReference>
<gene>
    <name evidence="6" type="ORF">ACJMK2_020853</name>
</gene>